<keyword evidence="4" id="KW-0145">Chemotaxis</keyword>
<dbReference type="Gene3D" id="3.40.50.180">
    <property type="entry name" value="Methylesterase CheB, C-terminal domain"/>
    <property type="match status" value="1"/>
</dbReference>
<dbReference type="EMBL" id="CP154858">
    <property type="protein sequence ID" value="XDT71736.1"/>
    <property type="molecule type" value="Genomic_DNA"/>
</dbReference>
<evidence type="ECO:0000259" key="5">
    <source>
        <dbReference type="PROSITE" id="PS50122"/>
    </source>
</evidence>
<evidence type="ECO:0000256" key="1">
    <source>
        <dbReference type="ARBA" id="ARBA00022801"/>
    </source>
</evidence>
<evidence type="ECO:0000256" key="4">
    <source>
        <dbReference type="PROSITE-ProRule" id="PRU00050"/>
    </source>
</evidence>
<dbReference type="GO" id="GO:0000156">
    <property type="term" value="F:phosphorelay response regulator activity"/>
    <property type="evidence" value="ECO:0007669"/>
    <property type="project" value="InterPro"/>
</dbReference>
<dbReference type="GO" id="GO:0008984">
    <property type="term" value="F:protein-glutamate methylesterase activity"/>
    <property type="evidence" value="ECO:0007669"/>
    <property type="project" value="UniProtKB-EC"/>
</dbReference>
<accession>A0AB39UUW8</accession>
<name>A0AB39UUW8_9GAMM</name>
<feature type="active site" evidence="4">
    <location>
        <position position="281"/>
    </location>
</feature>
<dbReference type="SUPFAM" id="SSF52738">
    <property type="entry name" value="Methylesterase CheB, C-terminal domain"/>
    <property type="match status" value="1"/>
</dbReference>
<dbReference type="PANTHER" id="PTHR42872:SF6">
    <property type="entry name" value="PROTEIN-GLUTAMATE METHYLESTERASE_PROTEIN-GLUTAMINE GLUTAMINASE"/>
    <property type="match status" value="1"/>
</dbReference>
<comment type="catalytic activity">
    <reaction evidence="3">
        <text>[protein]-L-glutamate 5-O-methyl ester + H2O = L-glutamyl-[protein] + methanol + H(+)</text>
        <dbReference type="Rhea" id="RHEA:23236"/>
        <dbReference type="Rhea" id="RHEA-COMP:10208"/>
        <dbReference type="Rhea" id="RHEA-COMP:10311"/>
        <dbReference type="ChEBI" id="CHEBI:15377"/>
        <dbReference type="ChEBI" id="CHEBI:15378"/>
        <dbReference type="ChEBI" id="CHEBI:17790"/>
        <dbReference type="ChEBI" id="CHEBI:29973"/>
        <dbReference type="ChEBI" id="CHEBI:82795"/>
        <dbReference type="EC" id="3.1.1.61"/>
    </reaction>
</comment>
<dbReference type="GO" id="GO:0006935">
    <property type="term" value="P:chemotaxis"/>
    <property type="evidence" value="ECO:0007669"/>
    <property type="project" value="UniProtKB-UniRule"/>
</dbReference>
<evidence type="ECO:0000313" key="6">
    <source>
        <dbReference type="EMBL" id="XDT71736.1"/>
    </source>
</evidence>
<dbReference type="InterPro" id="IPR000673">
    <property type="entry name" value="Sig_transdc_resp-reg_Me-estase"/>
</dbReference>
<evidence type="ECO:0000256" key="3">
    <source>
        <dbReference type="ARBA" id="ARBA00048267"/>
    </source>
</evidence>
<protein>
    <recommendedName>
        <fullName evidence="2">protein-glutamate methylesterase</fullName>
        <ecNumber evidence="2">3.1.1.61</ecNumber>
    </recommendedName>
</protein>
<dbReference type="RefSeq" id="WP_369600761.1">
    <property type="nucleotide sequence ID" value="NZ_CP154858.1"/>
</dbReference>
<evidence type="ECO:0000256" key="2">
    <source>
        <dbReference type="ARBA" id="ARBA00039140"/>
    </source>
</evidence>
<dbReference type="InterPro" id="IPR035909">
    <property type="entry name" value="CheB_C"/>
</dbReference>
<gene>
    <name evidence="6" type="ORF">AAIA72_13105</name>
</gene>
<dbReference type="PANTHER" id="PTHR42872">
    <property type="entry name" value="PROTEIN-GLUTAMATE METHYLESTERASE/PROTEIN-GLUTAMINE GLUTAMINASE"/>
    <property type="match status" value="1"/>
</dbReference>
<dbReference type="Pfam" id="PF01339">
    <property type="entry name" value="CheB_methylest"/>
    <property type="match status" value="1"/>
</dbReference>
<dbReference type="CDD" id="cd16432">
    <property type="entry name" value="CheB_Rec"/>
    <property type="match status" value="1"/>
</dbReference>
<sequence length="349" mass="38116">MDTRKIGIVSDCPLQRHVLAHALRGYGFGIWLNCDPSRLNEGLLRQAGEAEAWVVDLADEEQWSESIDRLIEATDAPILFGMGEAPPRHSPEYPRWERRLYTKLRDLVGIIEPLAEHGENLSQWAMQPSAEAHTVPRSLPETIPTALPGSTVDRVWILGASLGGPQAVKAFLDALPKGLPVAFVYAQHIDAAGVSVLTRVLGRHSAFELFEAKPGMRLENGRVALMPVDREVVLDEEGCFVFRDTPWPGPYGPSIDQVMLNIANYYGHRAHAILFSGMGNDGAVAAPMMRAYGSHIWAQDSASCASASMPDAVADTGAVSFRGPPEALAAELVRIIESEIRDRRLRGLA</sequence>
<dbReference type="EC" id="3.1.1.61" evidence="2"/>
<dbReference type="PROSITE" id="PS50122">
    <property type="entry name" value="CHEB"/>
    <property type="match status" value="1"/>
</dbReference>
<proteinExistence type="predicted"/>
<dbReference type="AlphaFoldDB" id="A0AB39UUW8"/>
<dbReference type="KEGG" id="tcd:AAIA72_13105"/>
<feature type="active site" evidence="4">
    <location>
        <position position="161"/>
    </location>
</feature>
<reference evidence="6" key="1">
    <citation type="submission" date="2024-05" db="EMBL/GenBank/DDBJ databases">
        <title>Genome sequencing of novel strain.</title>
        <authorList>
            <person name="Ganbat D."/>
            <person name="Ganbat S."/>
            <person name="Lee S.-J."/>
        </authorList>
    </citation>
    <scope>NUCLEOTIDE SEQUENCE</scope>
    <source>
        <strain evidence="6">SMD15-11</strain>
    </source>
</reference>
<keyword evidence="1 4" id="KW-0378">Hydrolase</keyword>
<feature type="active site" evidence="4">
    <location>
        <position position="188"/>
    </location>
</feature>
<organism evidence="6">
    <name type="scientific">Thermohahella caldifontis</name>
    <dbReference type="NCBI Taxonomy" id="3142973"/>
    <lineage>
        <taxon>Bacteria</taxon>
        <taxon>Pseudomonadati</taxon>
        <taxon>Pseudomonadota</taxon>
        <taxon>Gammaproteobacteria</taxon>
        <taxon>Oceanospirillales</taxon>
        <taxon>Hahellaceae</taxon>
        <taxon>Thermohahella</taxon>
    </lineage>
</organism>
<dbReference type="GO" id="GO:0005737">
    <property type="term" value="C:cytoplasm"/>
    <property type="evidence" value="ECO:0007669"/>
    <property type="project" value="InterPro"/>
</dbReference>
<feature type="domain" description="CheB-type methylesterase" evidence="5">
    <location>
        <begin position="148"/>
        <end position="339"/>
    </location>
</feature>